<dbReference type="Gene3D" id="3.80.10.10">
    <property type="entry name" value="Ribonuclease Inhibitor"/>
    <property type="match status" value="4"/>
</dbReference>
<dbReference type="EMBL" id="LR862149">
    <property type="protein sequence ID" value="CAD1831254.1"/>
    <property type="molecule type" value="Genomic_DNA"/>
</dbReference>
<evidence type="ECO:0000259" key="7">
    <source>
        <dbReference type="Pfam" id="PF25019"/>
    </source>
</evidence>
<dbReference type="PANTHER" id="PTHR47186:SF3">
    <property type="entry name" value="OS09G0267800 PROTEIN"/>
    <property type="match status" value="1"/>
</dbReference>
<feature type="domain" description="R13L1/DRL21-like LRR repeat region" evidence="7">
    <location>
        <begin position="214"/>
        <end position="338"/>
    </location>
</feature>
<dbReference type="Pfam" id="PF25019">
    <property type="entry name" value="LRR_R13L1-DRL21"/>
    <property type="match status" value="1"/>
</dbReference>
<sequence length="695" mass="76973">MVDTVRSYIGSRLPWRSAVEGELYRLETVLIQILAVVSTAESLPATDNESHLALLRQMKDAVYEADDLLDEFGYLLLQSEVNSGSKVSLPSAFFFSPVGKSFRNKLKKVLSKLDKVKDCAQTFLDMVGATVTTVAGSSGVAMPPSFYRLYYLQVLDVSRSSLPILFPEGMDKLINLRVLDVPGAFTSQIARIGKLTSLQRLAVFRTSKKKGRKIVELQNMDELRGSLVITNLENVHSMQEAAEAKLNQKEYIKKLTLKWGYSEETRSNDDQILGGLQPHPNLEDLEIISFSGIRSPTWLETNCLSHLQSLTLSCCGSWISLPPLGQLPHLKFIEISQMYAVKKISFEFYANGSLKGFPLLEHLRFDRMPELVEWSQPEEYRAFPSLCDVQFKNCPKLTDEAFSSCLQTLIRLSSLEISCCHRLISLPSASVLHHLTTLKELDIILCENLASLGGIHALTSLEKLELMDCPKLLASMIIGEDNYDRGFLPASLASLEIIRCGLTDASLSSCLQNLTSLSTLEIACCQITTLPSKQVMRHLTALKQLRFVSCLALTSLGGLSNLSSLKVLDFFQCHRLLESANTDGENGQVILPSALESLVLDSCGITDNSLSICLQNLTSLSALRIHNCNGIVSLPPATVFRHLTMLAELEITYCQELTSVVGLTALTRQRFVTIRCCPKLADPSSISSQLRAYVE</sequence>
<dbReference type="PANTHER" id="PTHR47186">
    <property type="entry name" value="LEUCINE-RICH REPEAT-CONTAINING PROTEIN 57"/>
    <property type="match status" value="1"/>
</dbReference>
<organism evidence="8">
    <name type="scientific">Ananas comosus var. bracteatus</name>
    <name type="common">red pineapple</name>
    <dbReference type="NCBI Taxonomy" id="296719"/>
    <lineage>
        <taxon>Eukaryota</taxon>
        <taxon>Viridiplantae</taxon>
        <taxon>Streptophyta</taxon>
        <taxon>Embryophyta</taxon>
        <taxon>Tracheophyta</taxon>
        <taxon>Spermatophyta</taxon>
        <taxon>Magnoliopsida</taxon>
        <taxon>Liliopsida</taxon>
        <taxon>Poales</taxon>
        <taxon>Bromeliaceae</taxon>
        <taxon>Bromelioideae</taxon>
        <taxon>Ananas</taxon>
    </lineage>
</organism>
<dbReference type="InterPro" id="IPR041118">
    <property type="entry name" value="Rx_N"/>
</dbReference>
<dbReference type="InterPro" id="IPR056789">
    <property type="entry name" value="LRR_R13L1-DRL21"/>
</dbReference>
<accession>A0A6V7PKA6</accession>
<dbReference type="Pfam" id="PF18052">
    <property type="entry name" value="Rx_N"/>
    <property type="match status" value="1"/>
</dbReference>
<keyword evidence="4" id="KW-0547">Nucleotide-binding</keyword>
<keyword evidence="3" id="KW-0677">Repeat</keyword>
<evidence type="ECO:0000256" key="3">
    <source>
        <dbReference type="ARBA" id="ARBA00022737"/>
    </source>
</evidence>
<gene>
    <name evidence="8" type="ORF">CB5_LOCUS14465</name>
</gene>
<dbReference type="AlphaFoldDB" id="A0A6V7PKA6"/>
<name>A0A6V7PKA6_ANACO</name>
<reference evidence="8" key="1">
    <citation type="submission" date="2020-07" db="EMBL/GenBank/DDBJ databases">
        <authorList>
            <person name="Lin J."/>
        </authorList>
    </citation>
    <scope>NUCLEOTIDE SEQUENCE</scope>
</reference>
<protein>
    <submittedName>
        <fullName evidence="8">Uncharacterized protein</fullName>
    </submittedName>
</protein>
<dbReference type="Gene3D" id="1.20.5.4130">
    <property type="match status" value="1"/>
</dbReference>
<dbReference type="GO" id="GO:0006952">
    <property type="term" value="P:defense response"/>
    <property type="evidence" value="ECO:0007669"/>
    <property type="project" value="UniProtKB-KW"/>
</dbReference>
<keyword evidence="5" id="KW-0611">Plant defense</keyword>
<dbReference type="GO" id="GO:0000166">
    <property type="term" value="F:nucleotide binding"/>
    <property type="evidence" value="ECO:0007669"/>
    <property type="project" value="UniProtKB-KW"/>
</dbReference>
<evidence type="ECO:0000256" key="1">
    <source>
        <dbReference type="ARBA" id="ARBA00008894"/>
    </source>
</evidence>
<keyword evidence="2" id="KW-0433">Leucine-rich repeat</keyword>
<evidence type="ECO:0000313" key="8">
    <source>
        <dbReference type="EMBL" id="CAD1831254.1"/>
    </source>
</evidence>
<comment type="similarity">
    <text evidence="1">Belongs to the disease resistance NB-LRR family.</text>
</comment>
<dbReference type="InterPro" id="IPR032675">
    <property type="entry name" value="LRR_dom_sf"/>
</dbReference>
<evidence type="ECO:0000256" key="5">
    <source>
        <dbReference type="ARBA" id="ARBA00022821"/>
    </source>
</evidence>
<evidence type="ECO:0000256" key="4">
    <source>
        <dbReference type="ARBA" id="ARBA00022741"/>
    </source>
</evidence>
<feature type="domain" description="Disease resistance N-terminal" evidence="6">
    <location>
        <begin position="17"/>
        <end position="86"/>
    </location>
</feature>
<proteinExistence type="inferred from homology"/>
<evidence type="ECO:0000259" key="6">
    <source>
        <dbReference type="Pfam" id="PF18052"/>
    </source>
</evidence>
<dbReference type="SUPFAM" id="SSF52058">
    <property type="entry name" value="L domain-like"/>
    <property type="match status" value="2"/>
</dbReference>
<evidence type="ECO:0000256" key="2">
    <source>
        <dbReference type="ARBA" id="ARBA00022614"/>
    </source>
</evidence>